<proteinExistence type="predicted"/>
<comment type="caution">
    <text evidence="1">The sequence shown here is derived from an EMBL/GenBank/DDBJ whole genome shotgun (WGS) entry which is preliminary data.</text>
</comment>
<accession>A0A1V9GDG9</accession>
<dbReference type="RefSeq" id="WP_081159008.1">
    <property type="nucleotide sequence ID" value="NZ_LWBP01000001.1"/>
</dbReference>
<evidence type="ECO:0000313" key="2">
    <source>
        <dbReference type="Proteomes" id="UP000192276"/>
    </source>
</evidence>
<gene>
    <name evidence="1" type="ORF">A4R26_01505</name>
</gene>
<sequence length="88" mass="10105">MEELQTKTLDLKVNGNTVTCEIKERDFGDMIVFDVFSKGNYLFTITQGGDVLFNQYEVAHQQTIMDPRELNEVIEHVKEKIATDPNNP</sequence>
<keyword evidence="2" id="KW-1185">Reference proteome</keyword>
<dbReference type="EMBL" id="LWBP01000001">
    <property type="protein sequence ID" value="OQP68508.1"/>
    <property type="molecule type" value="Genomic_DNA"/>
</dbReference>
<dbReference type="Proteomes" id="UP000192276">
    <property type="component" value="Unassembled WGS sequence"/>
</dbReference>
<organism evidence="1 2">
    <name type="scientific">Niastella populi</name>
    <dbReference type="NCBI Taxonomy" id="550983"/>
    <lineage>
        <taxon>Bacteria</taxon>
        <taxon>Pseudomonadati</taxon>
        <taxon>Bacteroidota</taxon>
        <taxon>Chitinophagia</taxon>
        <taxon>Chitinophagales</taxon>
        <taxon>Chitinophagaceae</taxon>
        <taxon>Niastella</taxon>
    </lineage>
</organism>
<evidence type="ECO:0000313" key="1">
    <source>
        <dbReference type="EMBL" id="OQP68508.1"/>
    </source>
</evidence>
<dbReference type="OrthoDB" id="676366at2"/>
<dbReference type="AlphaFoldDB" id="A0A1V9GDG9"/>
<protein>
    <submittedName>
        <fullName evidence="1">Uncharacterized protein</fullName>
    </submittedName>
</protein>
<dbReference type="STRING" id="550983.A4R26_01505"/>
<reference evidence="2" key="1">
    <citation type="submission" date="2016-04" db="EMBL/GenBank/DDBJ databases">
        <authorList>
            <person name="Chen L."/>
            <person name="Zhuang W."/>
            <person name="Wang G."/>
        </authorList>
    </citation>
    <scope>NUCLEOTIDE SEQUENCE [LARGE SCALE GENOMIC DNA]</scope>
    <source>
        <strain evidence="2">208</strain>
    </source>
</reference>
<name>A0A1V9GDG9_9BACT</name>